<dbReference type="Proteomes" id="UP001595690">
    <property type="component" value="Unassembled WGS sequence"/>
</dbReference>
<dbReference type="GO" id="GO:0005524">
    <property type="term" value="F:ATP binding"/>
    <property type="evidence" value="ECO:0007669"/>
    <property type="project" value="UniProtKB-KW"/>
</dbReference>
<feature type="domain" description="ABC transporter" evidence="6">
    <location>
        <begin position="1"/>
        <end position="234"/>
    </location>
</feature>
<dbReference type="Gene3D" id="2.40.50.100">
    <property type="match status" value="1"/>
</dbReference>
<organism evidence="8 9">
    <name type="scientific">Lentzea rhizosphaerae</name>
    <dbReference type="NCBI Taxonomy" id="2041025"/>
    <lineage>
        <taxon>Bacteria</taxon>
        <taxon>Bacillati</taxon>
        <taxon>Actinomycetota</taxon>
        <taxon>Actinomycetes</taxon>
        <taxon>Pseudonocardiales</taxon>
        <taxon>Pseudonocardiaceae</taxon>
        <taxon>Lentzea</taxon>
    </lineage>
</organism>
<gene>
    <name evidence="8" type="ORF">ACFOWZ_38490</name>
</gene>
<dbReference type="InterPro" id="IPR027417">
    <property type="entry name" value="P-loop_NTPase"/>
</dbReference>
<keyword evidence="4 8" id="KW-0067">ATP-binding</keyword>
<comment type="caution">
    <text evidence="8">The sequence shown here is derived from an EMBL/GenBank/DDBJ whole genome shotgun (WGS) entry which is preliminary data.</text>
</comment>
<dbReference type="InterPro" id="IPR004606">
    <property type="entry name" value="Mop_domain"/>
</dbReference>
<dbReference type="SUPFAM" id="SSF50331">
    <property type="entry name" value="MOP-like"/>
    <property type="match status" value="1"/>
</dbReference>
<protein>
    <submittedName>
        <fullName evidence="8">ABC transporter ATP-binding protein</fullName>
    </submittedName>
</protein>
<keyword evidence="1" id="KW-0813">Transport</keyword>
<evidence type="ECO:0000256" key="4">
    <source>
        <dbReference type="ARBA" id="ARBA00022840"/>
    </source>
</evidence>
<dbReference type="EMBL" id="JBHRZI010000036">
    <property type="protein sequence ID" value="MFC3897400.1"/>
    <property type="molecule type" value="Genomic_DNA"/>
</dbReference>
<keyword evidence="9" id="KW-1185">Reference proteome</keyword>
<evidence type="ECO:0000256" key="3">
    <source>
        <dbReference type="ARBA" id="ARBA00022741"/>
    </source>
</evidence>
<accession>A0ABV8C6N0</accession>
<dbReference type="PANTHER" id="PTHR42781:SF4">
    <property type="entry name" value="SPERMIDINE_PUTRESCINE IMPORT ATP-BINDING PROTEIN POTA"/>
    <property type="match status" value="1"/>
</dbReference>
<dbReference type="InterPro" id="IPR017871">
    <property type="entry name" value="ABC_transporter-like_CS"/>
</dbReference>
<dbReference type="Pfam" id="PF00005">
    <property type="entry name" value="ABC_tran"/>
    <property type="match status" value="1"/>
</dbReference>
<evidence type="ECO:0000259" key="7">
    <source>
        <dbReference type="PROSITE" id="PS51866"/>
    </source>
</evidence>
<dbReference type="SUPFAM" id="SSF52540">
    <property type="entry name" value="P-loop containing nucleoside triphosphate hydrolases"/>
    <property type="match status" value="1"/>
</dbReference>
<keyword evidence="3" id="KW-0547">Nucleotide-binding</keyword>
<name>A0ABV8C6N0_9PSEU</name>
<keyword evidence="2 5" id="KW-0500">Molybdenum</keyword>
<feature type="domain" description="Mop" evidence="7">
    <location>
        <begin position="283"/>
        <end position="347"/>
    </location>
</feature>
<dbReference type="SMART" id="SM00382">
    <property type="entry name" value="AAA"/>
    <property type="match status" value="1"/>
</dbReference>
<dbReference type="InterPro" id="IPR050093">
    <property type="entry name" value="ABC_SmlMolc_Importer"/>
</dbReference>
<evidence type="ECO:0000313" key="9">
    <source>
        <dbReference type="Proteomes" id="UP001595690"/>
    </source>
</evidence>
<dbReference type="InterPro" id="IPR003439">
    <property type="entry name" value="ABC_transporter-like_ATP-bd"/>
</dbReference>
<evidence type="ECO:0000256" key="5">
    <source>
        <dbReference type="PROSITE-ProRule" id="PRU01213"/>
    </source>
</evidence>
<sequence length="348" mass="36806">MTLTAQLRVTRGTFDLDLGLTIGPGEVVALLGPNGAGKSTALRALAGLLPLTNGRIALAESTWDGPDAFVPAEERPIGVVFQDYLLFAHMSALENVAFGLRARGTHKAEARTIAREWLGRVGLDGHAHVKPRSLSGGQAQRVALARALATGPSLLLLDEPLAALDAATRLQVRAELGRHLADYAGHTLLVTHDPLDAMVLADRLVILENGRAVQEGPPAEVARRPRTDYVAQLVGLNFYRGTATGTTVELDGGGRLTIAEPARGAVHIAFPPNAVSLYSAQPSGSPRNVWPVTVAGIEQHAHTTRVRLDGAPAVLADVTTATVADLRLRPGDRLWAAVKATETHTYPV</sequence>
<dbReference type="PROSITE" id="PS50893">
    <property type="entry name" value="ABC_TRANSPORTER_2"/>
    <property type="match status" value="1"/>
</dbReference>
<evidence type="ECO:0000256" key="1">
    <source>
        <dbReference type="ARBA" id="ARBA00022448"/>
    </source>
</evidence>
<evidence type="ECO:0000259" key="6">
    <source>
        <dbReference type="PROSITE" id="PS50893"/>
    </source>
</evidence>
<dbReference type="Pfam" id="PF03459">
    <property type="entry name" value="TOBE"/>
    <property type="match status" value="1"/>
</dbReference>
<proteinExistence type="predicted"/>
<dbReference type="Gene3D" id="3.40.50.300">
    <property type="entry name" value="P-loop containing nucleotide triphosphate hydrolases"/>
    <property type="match status" value="1"/>
</dbReference>
<dbReference type="RefSeq" id="WP_382378886.1">
    <property type="nucleotide sequence ID" value="NZ_JBHRZI010000036.1"/>
</dbReference>
<dbReference type="InterPro" id="IPR008995">
    <property type="entry name" value="Mo/tungstate-bd_C_term_dom"/>
</dbReference>
<reference evidence="9" key="1">
    <citation type="journal article" date="2019" name="Int. J. Syst. Evol. Microbiol.">
        <title>The Global Catalogue of Microorganisms (GCM) 10K type strain sequencing project: providing services to taxonomists for standard genome sequencing and annotation.</title>
        <authorList>
            <consortium name="The Broad Institute Genomics Platform"/>
            <consortium name="The Broad Institute Genome Sequencing Center for Infectious Disease"/>
            <person name="Wu L."/>
            <person name="Ma J."/>
        </authorList>
    </citation>
    <scope>NUCLEOTIDE SEQUENCE [LARGE SCALE GENOMIC DNA]</scope>
    <source>
        <strain evidence="9">CGMCC 4.7405</strain>
    </source>
</reference>
<dbReference type="InterPro" id="IPR005116">
    <property type="entry name" value="Transp-assoc_OB_typ1"/>
</dbReference>
<dbReference type="PANTHER" id="PTHR42781">
    <property type="entry name" value="SPERMIDINE/PUTRESCINE IMPORT ATP-BINDING PROTEIN POTA"/>
    <property type="match status" value="1"/>
</dbReference>
<evidence type="ECO:0000313" key="8">
    <source>
        <dbReference type="EMBL" id="MFC3897400.1"/>
    </source>
</evidence>
<dbReference type="PROSITE" id="PS51866">
    <property type="entry name" value="MOP"/>
    <property type="match status" value="1"/>
</dbReference>
<dbReference type="PROSITE" id="PS00211">
    <property type="entry name" value="ABC_TRANSPORTER_1"/>
    <property type="match status" value="1"/>
</dbReference>
<evidence type="ECO:0000256" key="2">
    <source>
        <dbReference type="ARBA" id="ARBA00022505"/>
    </source>
</evidence>
<dbReference type="InterPro" id="IPR003593">
    <property type="entry name" value="AAA+_ATPase"/>
</dbReference>